<comment type="caution">
    <text evidence="2">The sequence shown here is derived from an EMBL/GenBank/DDBJ whole genome shotgun (WGS) entry which is preliminary data.</text>
</comment>
<dbReference type="SUPFAM" id="SSF101148">
    <property type="entry name" value="Plant invertase/pectin methylesterase inhibitor"/>
    <property type="match status" value="1"/>
</dbReference>
<evidence type="ECO:0008006" key="4">
    <source>
        <dbReference type="Google" id="ProtNLM"/>
    </source>
</evidence>
<dbReference type="Proteomes" id="UP001367508">
    <property type="component" value="Unassembled WGS sequence"/>
</dbReference>
<sequence>MNSLALMFTLGLILISHSPLAVNAKGQYGLGLDMRIQVCRQSMPDIINCMSILRSDPKILNAENYLELSQAILELALKKGIEGQNFLKELVQINDVPAIKECANLHYDGVIGSFRSALKELKEDPDTANSDAKVAGDGPDACDRALASAHIVNPDIAALNRQIKLLSNTAFQAINKLP</sequence>
<feature type="signal peptide" evidence="1">
    <location>
        <begin position="1"/>
        <end position="24"/>
    </location>
</feature>
<dbReference type="CDD" id="cd15795">
    <property type="entry name" value="PMEI-Pla_a_1_like"/>
    <property type="match status" value="1"/>
</dbReference>
<dbReference type="PANTHER" id="PTHR31890:SF24">
    <property type="entry name" value="PLANT INVERTASE_PECTIN METHYLESTERASE INHIBITOR PROTEIN"/>
    <property type="match status" value="1"/>
</dbReference>
<keyword evidence="1" id="KW-0732">Signal</keyword>
<reference evidence="2 3" key="1">
    <citation type="submission" date="2024-01" db="EMBL/GenBank/DDBJ databases">
        <title>The genomes of 5 underutilized Papilionoideae crops provide insights into root nodulation and disease resistanc.</title>
        <authorList>
            <person name="Jiang F."/>
        </authorList>
    </citation>
    <scope>NUCLEOTIDE SEQUENCE [LARGE SCALE GENOMIC DNA]</scope>
    <source>
        <strain evidence="2">LVBAO_FW01</strain>
        <tissue evidence="2">Leaves</tissue>
    </source>
</reference>
<name>A0AAN9M1W9_CANGL</name>
<dbReference type="GO" id="GO:0004857">
    <property type="term" value="F:enzyme inhibitor activity"/>
    <property type="evidence" value="ECO:0007669"/>
    <property type="project" value="InterPro"/>
</dbReference>
<evidence type="ECO:0000256" key="1">
    <source>
        <dbReference type="SAM" id="SignalP"/>
    </source>
</evidence>
<dbReference type="InterPro" id="IPR035513">
    <property type="entry name" value="Invertase/methylesterase_inhib"/>
</dbReference>
<dbReference type="Gene3D" id="1.20.140.40">
    <property type="entry name" value="Invertase/pectin methylesterase inhibitor family protein"/>
    <property type="match status" value="1"/>
</dbReference>
<evidence type="ECO:0000313" key="2">
    <source>
        <dbReference type="EMBL" id="KAK7343748.1"/>
    </source>
</evidence>
<dbReference type="AlphaFoldDB" id="A0AAN9M1W9"/>
<dbReference type="InterPro" id="IPR006501">
    <property type="entry name" value="Pectinesterase_inhib_dom"/>
</dbReference>
<proteinExistence type="predicted"/>
<protein>
    <recommendedName>
        <fullName evidence="4">Pectinesterase inhibitor domain-containing protein</fullName>
    </recommendedName>
</protein>
<dbReference type="InterPro" id="IPR034088">
    <property type="entry name" value="Pla_a_1-like"/>
</dbReference>
<gene>
    <name evidence="2" type="ORF">VNO77_12757</name>
</gene>
<feature type="chain" id="PRO_5043022397" description="Pectinesterase inhibitor domain-containing protein" evidence="1">
    <location>
        <begin position="25"/>
        <end position="178"/>
    </location>
</feature>
<accession>A0AAN9M1W9</accession>
<keyword evidence="3" id="KW-1185">Reference proteome</keyword>
<organism evidence="2 3">
    <name type="scientific">Canavalia gladiata</name>
    <name type="common">Sword bean</name>
    <name type="synonym">Dolichos gladiatus</name>
    <dbReference type="NCBI Taxonomy" id="3824"/>
    <lineage>
        <taxon>Eukaryota</taxon>
        <taxon>Viridiplantae</taxon>
        <taxon>Streptophyta</taxon>
        <taxon>Embryophyta</taxon>
        <taxon>Tracheophyta</taxon>
        <taxon>Spermatophyta</taxon>
        <taxon>Magnoliopsida</taxon>
        <taxon>eudicotyledons</taxon>
        <taxon>Gunneridae</taxon>
        <taxon>Pentapetalae</taxon>
        <taxon>rosids</taxon>
        <taxon>fabids</taxon>
        <taxon>Fabales</taxon>
        <taxon>Fabaceae</taxon>
        <taxon>Papilionoideae</taxon>
        <taxon>50 kb inversion clade</taxon>
        <taxon>NPAAA clade</taxon>
        <taxon>indigoferoid/millettioid clade</taxon>
        <taxon>Phaseoleae</taxon>
        <taxon>Canavalia</taxon>
    </lineage>
</organism>
<evidence type="ECO:0000313" key="3">
    <source>
        <dbReference type="Proteomes" id="UP001367508"/>
    </source>
</evidence>
<dbReference type="EMBL" id="JAYMYQ010000003">
    <property type="protein sequence ID" value="KAK7343748.1"/>
    <property type="molecule type" value="Genomic_DNA"/>
</dbReference>
<dbReference type="NCBIfam" id="TIGR01614">
    <property type="entry name" value="PME_inhib"/>
    <property type="match status" value="1"/>
</dbReference>
<dbReference type="PANTHER" id="PTHR31890">
    <property type="entry name" value="PLANT INVERTASE/PECTIN METHYLESTERASE INHIBITOR SUPERFAMILY PROTEIN"/>
    <property type="match status" value="1"/>
</dbReference>